<keyword evidence="1" id="KW-0812">Transmembrane</keyword>
<evidence type="ECO:0000313" key="2">
    <source>
        <dbReference type="EMBL" id="RHW44839.1"/>
    </source>
</evidence>
<dbReference type="AlphaFoldDB" id="A0A417Z2F0"/>
<name>A0A417Z2F0_9MICO</name>
<protein>
    <recommendedName>
        <fullName evidence="4">Integral membrane protein</fullName>
    </recommendedName>
</protein>
<accession>A0A417Z2F0</accession>
<sequence length="121" mass="12770">MFVPLTVVVLGATTLLALLAAVATVRGRPIDNPIFYLVIAVEVLLVLQLVVGIATSGSADPRMNTGIFIAYLVGLLIVLPVAGFWAIAERESRWGTAVLLLAAVGLGIMVGRILQLWNGHP</sequence>
<organism evidence="2 3">
    <name type="scientific">Dermacoccus abyssi</name>
    <dbReference type="NCBI Taxonomy" id="322596"/>
    <lineage>
        <taxon>Bacteria</taxon>
        <taxon>Bacillati</taxon>
        <taxon>Actinomycetota</taxon>
        <taxon>Actinomycetes</taxon>
        <taxon>Micrococcales</taxon>
        <taxon>Dermacoccaceae</taxon>
        <taxon>Dermacoccus</taxon>
    </lineage>
</organism>
<keyword evidence="1" id="KW-1133">Transmembrane helix</keyword>
<gene>
    <name evidence="2" type="ORF">D1832_11360</name>
</gene>
<proteinExistence type="predicted"/>
<feature type="transmembrane region" description="Helical" evidence="1">
    <location>
        <begin position="94"/>
        <end position="114"/>
    </location>
</feature>
<evidence type="ECO:0008006" key="4">
    <source>
        <dbReference type="Google" id="ProtNLM"/>
    </source>
</evidence>
<dbReference type="RefSeq" id="WP_118914124.1">
    <property type="nucleotide sequence ID" value="NZ_CBCRVH010000004.1"/>
</dbReference>
<reference evidence="2 3" key="1">
    <citation type="submission" date="2018-08" db="EMBL/GenBank/DDBJ databases">
        <title>Whole genome sequence analysis of Dermacoccus abyssi bacteria isolated from Deep Mariana trench Micromonospora spp reveals genes involved in the environmental adaptation and production of secondary metabolites.</title>
        <authorList>
            <person name="Abdel-Mageed W.M."/>
            <person name="Lehri B."/>
            <person name="Nouioui I."/>
            <person name="Goodfellow I."/>
            <person name="Jaspars M."/>
            <person name="Karlyshev A."/>
        </authorList>
    </citation>
    <scope>NUCLEOTIDE SEQUENCE [LARGE SCALE GENOMIC DNA]</scope>
    <source>
        <strain evidence="2 3">MT1.1</strain>
    </source>
</reference>
<dbReference type="Proteomes" id="UP000285376">
    <property type="component" value="Unassembled WGS sequence"/>
</dbReference>
<evidence type="ECO:0000313" key="3">
    <source>
        <dbReference type="Proteomes" id="UP000285376"/>
    </source>
</evidence>
<feature type="transmembrane region" description="Helical" evidence="1">
    <location>
        <begin position="33"/>
        <end position="54"/>
    </location>
</feature>
<comment type="caution">
    <text evidence="2">The sequence shown here is derived from an EMBL/GenBank/DDBJ whole genome shotgun (WGS) entry which is preliminary data.</text>
</comment>
<keyword evidence="1" id="KW-0472">Membrane</keyword>
<feature type="transmembrane region" description="Helical" evidence="1">
    <location>
        <begin position="66"/>
        <end position="88"/>
    </location>
</feature>
<evidence type="ECO:0000256" key="1">
    <source>
        <dbReference type="SAM" id="Phobius"/>
    </source>
</evidence>
<dbReference type="EMBL" id="QWLM01000013">
    <property type="protein sequence ID" value="RHW44839.1"/>
    <property type="molecule type" value="Genomic_DNA"/>
</dbReference>